<evidence type="ECO:0000313" key="4">
    <source>
        <dbReference type="Proteomes" id="UP001265746"/>
    </source>
</evidence>
<accession>A0AAD9S335</accession>
<evidence type="ECO:0000256" key="1">
    <source>
        <dbReference type="SAM" id="MobiDB-lite"/>
    </source>
</evidence>
<feature type="transmembrane region" description="Helical" evidence="2">
    <location>
        <begin position="212"/>
        <end position="233"/>
    </location>
</feature>
<feature type="compositionally biased region" description="Basic and acidic residues" evidence="1">
    <location>
        <begin position="49"/>
        <end position="63"/>
    </location>
</feature>
<comment type="caution">
    <text evidence="3">The sequence shown here is derived from an EMBL/GenBank/DDBJ whole genome shotgun (WGS) entry which is preliminary data.</text>
</comment>
<dbReference type="AlphaFoldDB" id="A0AAD9S335"/>
<sequence length="677" mass="75287">MRRLGSGSMKPRNVVEASSCAEAVSEPTSGDVTPAVDVAQASPATPLSLRDDSPERTSEDPQLSHKQIKGFAGLFLLCTIGFAVSSELVQSNEKRLSRSYSDIFDPGCIDKLGDSGSPGIAQAFNLDLTFGNFTFTQAKIIDVAWDTTIGQGGRLLHGWILYRCVMRRLLIYAMENYHVTCRYYLTVSWSRASFESLCGILKDFLFVQGLTNFYCTILLIYALGYTLLFSLLWSTATGYLSLSHRLYAMPDGNIVPLDTRDLALCWVLDGSRFDSPDDHVEIGPDFSTLDSLAEYFTYTDKTPCINESSSGDIKGTNLSPRRRLVYTSGGWKVNTATTIWDHFGLINGSNNVKNSSENFQSIRAYAITKQLLQISLDPQGWLVNGSQAALRPEVVDQDGIRLDWWANSSGTCMFRDFSGLNPSLDAAQVVSPQATPIPADSQLALEFEVPEQMSWAHFSLGNVSGEALLPGQMPYNSTIWLNGSAISLSAPFVDIGHNCSGNNGFASLGNCVCYKGQPISLELLGEGRAICNTAPGYVWGFSSYLVRLGLAFEATWMACCFTCYLWLSLRSGLVRQKIMRSAGPVKFALEFAEALREIEHAAPELSEDGLMARLDEIDVGYRRPNTLGEHQQLRHRVVAKREERPKDLKNWVDETWRRRKPTDEEVYEDLNWQIYQR</sequence>
<keyword evidence="2" id="KW-0812">Transmembrane</keyword>
<gene>
    <name evidence="3" type="ORF">N8I77_012656</name>
</gene>
<dbReference type="EMBL" id="JAUJFL010000009">
    <property type="protein sequence ID" value="KAK2597903.1"/>
    <property type="molecule type" value="Genomic_DNA"/>
</dbReference>
<dbReference type="Proteomes" id="UP001265746">
    <property type="component" value="Unassembled WGS sequence"/>
</dbReference>
<reference evidence="3" key="1">
    <citation type="submission" date="2023-06" db="EMBL/GenBank/DDBJ databases">
        <authorList>
            <person name="Noh H."/>
        </authorList>
    </citation>
    <scope>NUCLEOTIDE SEQUENCE</scope>
    <source>
        <strain evidence="3">DUCC20226</strain>
    </source>
</reference>
<evidence type="ECO:0000256" key="2">
    <source>
        <dbReference type="SAM" id="Phobius"/>
    </source>
</evidence>
<feature type="region of interest" description="Disordered" evidence="1">
    <location>
        <begin position="1"/>
        <end position="63"/>
    </location>
</feature>
<proteinExistence type="predicted"/>
<keyword evidence="2" id="KW-1133">Transmembrane helix</keyword>
<organism evidence="3 4">
    <name type="scientific">Phomopsis amygdali</name>
    <name type="common">Fusicoccum amygdali</name>
    <dbReference type="NCBI Taxonomy" id="1214568"/>
    <lineage>
        <taxon>Eukaryota</taxon>
        <taxon>Fungi</taxon>
        <taxon>Dikarya</taxon>
        <taxon>Ascomycota</taxon>
        <taxon>Pezizomycotina</taxon>
        <taxon>Sordariomycetes</taxon>
        <taxon>Sordariomycetidae</taxon>
        <taxon>Diaporthales</taxon>
        <taxon>Diaporthaceae</taxon>
        <taxon>Diaporthe</taxon>
    </lineage>
</organism>
<keyword evidence="4" id="KW-1185">Reference proteome</keyword>
<keyword evidence="2" id="KW-0472">Membrane</keyword>
<protein>
    <submittedName>
        <fullName evidence="3">Uncharacterized protein</fullName>
    </submittedName>
</protein>
<name>A0AAD9S335_PHOAM</name>
<evidence type="ECO:0000313" key="3">
    <source>
        <dbReference type="EMBL" id="KAK2597903.1"/>
    </source>
</evidence>